<dbReference type="EMBL" id="CAWYQH010000013">
    <property type="protein sequence ID" value="CAK8675164.1"/>
    <property type="molecule type" value="Genomic_DNA"/>
</dbReference>
<dbReference type="Proteomes" id="UP001642483">
    <property type="component" value="Unassembled WGS sequence"/>
</dbReference>
<dbReference type="InterPro" id="IPR013761">
    <property type="entry name" value="SAM/pointed_sf"/>
</dbReference>
<feature type="transmembrane region" description="Helical" evidence="2">
    <location>
        <begin position="716"/>
        <end position="740"/>
    </location>
</feature>
<feature type="repeat" description="ANK" evidence="1">
    <location>
        <begin position="385"/>
        <end position="408"/>
    </location>
</feature>
<comment type="caution">
    <text evidence="5">The sequence shown here is derived from an EMBL/GenBank/DDBJ whole genome shotgun (WGS) entry which is preliminary data.</text>
</comment>
<name>A0ABP0F634_CLALP</name>
<dbReference type="InterPro" id="IPR052771">
    <property type="entry name" value="Neurotrophin_sig_adaptor"/>
</dbReference>
<feature type="repeat" description="ANK" evidence="1">
    <location>
        <begin position="52"/>
        <end position="84"/>
    </location>
</feature>
<dbReference type="InterPro" id="IPR036770">
    <property type="entry name" value="Ankyrin_rpt-contain_sf"/>
</dbReference>
<evidence type="ECO:0000313" key="6">
    <source>
        <dbReference type="Proteomes" id="UP001642483"/>
    </source>
</evidence>
<dbReference type="Gene3D" id="1.10.150.50">
    <property type="entry name" value="Transcription Factor, Ets-1"/>
    <property type="match status" value="1"/>
</dbReference>
<dbReference type="SUPFAM" id="SSF48403">
    <property type="entry name" value="Ankyrin repeat"/>
    <property type="match status" value="1"/>
</dbReference>
<dbReference type="SMART" id="SM00248">
    <property type="entry name" value="ANK"/>
    <property type="match status" value="11"/>
</dbReference>
<evidence type="ECO:0000259" key="3">
    <source>
        <dbReference type="Pfam" id="PF07693"/>
    </source>
</evidence>
<keyword evidence="2" id="KW-0812">Transmembrane</keyword>
<evidence type="ECO:0000259" key="4">
    <source>
        <dbReference type="Pfam" id="PF23307"/>
    </source>
</evidence>
<feature type="transmembrane region" description="Helical" evidence="2">
    <location>
        <begin position="542"/>
        <end position="564"/>
    </location>
</feature>
<dbReference type="SUPFAM" id="SSF47769">
    <property type="entry name" value="SAM/Pointed domain"/>
    <property type="match status" value="1"/>
</dbReference>
<keyword evidence="6" id="KW-1185">Reference proteome</keyword>
<sequence>MLSENDSSPQIELQEINSSVGLLHQFVSEGNLQGVKEIVDNCTLLVNRKNQENLTALHVACNSGSKALVTYLIENGANLTAKDDNEFTPLITASMKGSLECVSAVFETRFPPSLEQMDVNGWTALMWASYKGHADVVDYLLTHGANVHATVAYNMTSLLWAAGRGFLDIVEALCRKGAKVNHVDKFGNTALIWASRHGYADVISCLLNHKADPNIVGANGCSGLINAVKGNHVECVPVLLQCPKLNVNRTDQNGHSALCYAAKLGTADMASQLLDHGAYLNLADLHGDSPLIKSIKHGHVEMVKLLLSKFADINVTGKDGKTAIHLACEMGHILIVQELLKCDCKLECRNALHETPLLRAVKEGNVIITKILLSSGADVSACDVNGDTAVHLAIRSQNIQLVELLLRNPKNGRYLYQENKSGETPYDLDARSNKKILSQLFGSKGYSATAIVNDAFFDVSSCSLAEMLTEPTFETPLCVGVYAKWGSDILFLLNKIQYQIELFTTAAPALERQLPWFTFVVVLLISAFIGVFASFFSTNHVLAALLPFFSLILIVYSLLVFLYVGSWLGKWQWATIACRNLQKKEKYLKELLEICFVQQRFKSGGKVKFMFPDCVNIGSMKREFMIPDITSTLVSSVERCYGSAAFRLARALYKAPPRGREKPVFRKLCCVPAFMMAIVFILAMLIIFILLVVLYGPVHTQPSIGDDISKQVSLKIAIYVLLSVIGIIVLLSAPTIYQILSSLLRTPRKIRSTLSEEVDKNLTELASLHHAVSIIDAVKGTQTRLCLFVNGLEATDEKQLLELISSVRTIFSVKPVITVLCLDYHLAMGALGRSAINGFSGVDVKRGDYMHSLIQLPMFFTENRNKKKLTKKIDNFQSDSDADVFEQSRRRKYPKQFDVTKWLTADDCFQPINAQLIKRVASIISFTARLLRAGEKDFSWSSLSTWIVLTELWPHSTLCLLSYANSKGFQNKSLKSMYFELSQKIARHQSGDVSDAHTLQSFISSKTCSLTAFDMVNFYPFTVNLDPKLEDSIPTFTESWASHSSSERDRASVSSYSNLSCQDVPLIDWSVDDVCFRFKSIPGLDSSNFTKYDTFVRNHNLHGLALSLCDIDELKKELHTSFGDWCLIKKFIQESRVNGNKSKHHLSFSSLATSDKKGDSATRLSRNQSNFSEEDDVIQFSTLPSTEKVAYKKAFKDYLTLHPQTTAVVDHNDSHNALVHSHVDNERYPLLNQLDINANS</sequence>
<dbReference type="Pfam" id="PF13606">
    <property type="entry name" value="Ank_3"/>
    <property type="match status" value="1"/>
</dbReference>
<dbReference type="Gene3D" id="1.25.40.20">
    <property type="entry name" value="Ankyrin repeat-containing domain"/>
    <property type="match status" value="4"/>
</dbReference>
<dbReference type="PANTHER" id="PTHR24116:SF0">
    <property type="entry name" value="KINASE D-INTERACTING SUBSTRATE OF 220 KDA"/>
    <property type="match status" value="1"/>
</dbReference>
<evidence type="ECO:0000256" key="2">
    <source>
        <dbReference type="SAM" id="Phobius"/>
    </source>
</evidence>
<accession>A0ABP0F634</accession>
<dbReference type="InterPro" id="IPR057092">
    <property type="entry name" value="SAM_KIDINS220"/>
</dbReference>
<dbReference type="Pfam" id="PF00023">
    <property type="entry name" value="Ank"/>
    <property type="match status" value="1"/>
</dbReference>
<feature type="repeat" description="ANK" evidence="1">
    <location>
        <begin position="319"/>
        <end position="351"/>
    </location>
</feature>
<feature type="repeat" description="ANK" evidence="1">
    <location>
        <begin position="253"/>
        <end position="285"/>
    </location>
</feature>
<dbReference type="InterPro" id="IPR002110">
    <property type="entry name" value="Ankyrin_rpt"/>
</dbReference>
<evidence type="ECO:0000313" key="5">
    <source>
        <dbReference type="EMBL" id="CAK8675164.1"/>
    </source>
</evidence>
<feature type="transmembrane region" description="Helical" evidence="2">
    <location>
        <begin position="668"/>
        <end position="696"/>
    </location>
</feature>
<feature type="domain" description="Kinase D-interacting substrate of 220 kDa-like SAM" evidence="4">
    <location>
        <begin position="1064"/>
        <end position="1141"/>
    </location>
</feature>
<dbReference type="PRINTS" id="PR01415">
    <property type="entry name" value="ANKYRIN"/>
</dbReference>
<evidence type="ECO:0008006" key="7">
    <source>
        <dbReference type="Google" id="ProtNLM"/>
    </source>
</evidence>
<dbReference type="PROSITE" id="PS50297">
    <property type="entry name" value="ANK_REP_REGION"/>
    <property type="match status" value="7"/>
</dbReference>
<keyword evidence="2" id="KW-1133">Transmembrane helix</keyword>
<reference evidence="5 6" key="1">
    <citation type="submission" date="2024-02" db="EMBL/GenBank/DDBJ databases">
        <authorList>
            <person name="Daric V."/>
            <person name="Darras S."/>
        </authorList>
    </citation>
    <scope>NUCLEOTIDE SEQUENCE [LARGE SCALE GENOMIC DNA]</scope>
</reference>
<dbReference type="InterPro" id="IPR011646">
    <property type="entry name" value="KAP_P-loop"/>
</dbReference>
<dbReference type="Pfam" id="PF12796">
    <property type="entry name" value="Ank_2"/>
    <property type="match status" value="4"/>
</dbReference>
<protein>
    <recommendedName>
        <fullName evidence="7">Kinase D-interacting substrate of 220 kDa</fullName>
    </recommendedName>
</protein>
<proteinExistence type="predicted"/>
<keyword evidence="2" id="KW-0472">Membrane</keyword>
<feature type="domain" description="KAP NTPase" evidence="3">
    <location>
        <begin position="459"/>
        <end position="930"/>
    </location>
</feature>
<keyword evidence="1" id="KW-0040">ANK repeat</keyword>
<feature type="repeat" description="ANK" evidence="1">
    <location>
        <begin position="120"/>
        <end position="152"/>
    </location>
</feature>
<feature type="transmembrane region" description="Helical" evidence="2">
    <location>
        <begin position="516"/>
        <end position="536"/>
    </location>
</feature>
<dbReference type="Pfam" id="PF23307">
    <property type="entry name" value="SAM_KIDINS220"/>
    <property type="match status" value="1"/>
</dbReference>
<gene>
    <name evidence="5" type="ORF">CVLEPA_LOCUS4773</name>
</gene>
<evidence type="ECO:0000256" key="1">
    <source>
        <dbReference type="PROSITE-ProRule" id="PRU00023"/>
    </source>
</evidence>
<feature type="repeat" description="ANK" evidence="1">
    <location>
        <begin position="352"/>
        <end position="384"/>
    </location>
</feature>
<dbReference type="Pfam" id="PF07693">
    <property type="entry name" value="KAP_NTPase"/>
    <property type="match status" value="1"/>
</dbReference>
<dbReference type="PROSITE" id="PS50088">
    <property type="entry name" value="ANK_REPEAT"/>
    <property type="match status" value="9"/>
</dbReference>
<feature type="repeat" description="ANK" evidence="1">
    <location>
        <begin position="153"/>
        <end position="185"/>
    </location>
</feature>
<feature type="repeat" description="ANK" evidence="1">
    <location>
        <begin position="286"/>
        <end position="318"/>
    </location>
</feature>
<feature type="repeat" description="ANK" evidence="1">
    <location>
        <begin position="186"/>
        <end position="218"/>
    </location>
</feature>
<dbReference type="PANTHER" id="PTHR24116">
    <property type="entry name" value="KINASE D-INTERACTING SUBSTRATE OF 220 KDA"/>
    <property type="match status" value="1"/>
</dbReference>
<organism evidence="5 6">
    <name type="scientific">Clavelina lepadiformis</name>
    <name type="common">Light-bulb sea squirt</name>
    <name type="synonym">Ascidia lepadiformis</name>
    <dbReference type="NCBI Taxonomy" id="159417"/>
    <lineage>
        <taxon>Eukaryota</taxon>
        <taxon>Metazoa</taxon>
        <taxon>Chordata</taxon>
        <taxon>Tunicata</taxon>
        <taxon>Ascidiacea</taxon>
        <taxon>Aplousobranchia</taxon>
        <taxon>Clavelinidae</taxon>
        <taxon>Clavelina</taxon>
    </lineage>
</organism>